<dbReference type="Proteomes" id="UP000054558">
    <property type="component" value="Unassembled WGS sequence"/>
</dbReference>
<proteinExistence type="predicted"/>
<dbReference type="Pfam" id="PF00665">
    <property type="entry name" value="rve"/>
    <property type="match status" value="1"/>
</dbReference>
<protein>
    <submittedName>
        <fullName evidence="5">Retrotransposon protein with reverse transcriptase and integrase domains</fullName>
    </submittedName>
</protein>
<dbReference type="GO" id="GO:0015074">
    <property type="term" value="P:DNA integration"/>
    <property type="evidence" value="ECO:0007669"/>
    <property type="project" value="InterPro"/>
</dbReference>
<dbReference type="GO" id="GO:0003676">
    <property type="term" value="F:nucleic acid binding"/>
    <property type="evidence" value="ECO:0007669"/>
    <property type="project" value="InterPro"/>
</dbReference>
<feature type="region of interest" description="Disordered" evidence="3">
    <location>
        <begin position="303"/>
        <end position="380"/>
    </location>
</feature>
<dbReference type="Gene3D" id="3.30.420.10">
    <property type="entry name" value="Ribonuclease H-like superfamily/Ribonuclease H"/>
    <property type="match status" value="1"/>
</dbReference>
<feature type="domain" description="Integrase catalytic" evidence="4">
    <location>
        <begin position="69"/>
        <end position="234"/>
    </location>
</feature>
<evidence type="ECO:0000256" key="1">
    <source>
        <dbReference type="ARBA" id="ARBA00022723"/>
    </source>
</evidence>
<dbReference type="GO" id="GO:0046872">
    <property type="term" value="F:metal ion binding"/>
    <property type="evidence" value="ECO:0007669"/>
    <property type="project" value="UniProtKB-KW"/>
</dbReference>
<name>A0A1Y1IRU1_KLENI</name>
<dbReference type="OMA" id="PRIHTEA"/>
<keyword evidence="6" id="KW-1185">Reference proteome</keyword>
<evidence type="ECO:0000256" key="3">
    <source>
        <dbReference type="SAM" id="MobiDB-lite"/>
    </source>
</evidence>
<feature type="compositionally biased region" description="Basic and acidic residues" evidence="3">
    <location>
        <begin position="370"/>
        <end position="380"/>
    </location>
</feature>
<reference evidence="5 6" key="1">
    <citation type="journal article" date="2014" name="Nat. Commun.">
        <title>Klebsormidium flaccidum genome reveals primary factors for plant terrestrial adaptation.</title>
        <authorList>
            <person name="Hori K."/>
            <person name="Maruyama F."/>
            <person name="Fujisawa T."/>
            <person name="Togashi T."/>
            <person name="Yamamoto N."/>
            <person name="Seo M."/>
            <person name="Sato S."/>
            <person name="Yamada T."/>
            <person name="Mori H."/>
            <person name="Tajima N."/>
            <person name="Moriyama T."/>
            <person name="Ikeuchi M."/>
            <person name="Watanabe M."/>
            <person name="Wada H."/>
            <person name="Kobayashi K."/>
            <person name="Saito M."/>
            <person name="Masuda T."/>
            <person name="Sasaki-Sekimoto Y."/>
            <person name="Mashiguchi K."/>
            <person name="Awai K."/>
            <person name="Shimojima M."/>
            <person name="Masuda S."/>
            <person name="Iwai M."/>
            <person name="Nobusawa T."/>
            <person name="Narise T."/>
            <person name="Kondo S."/>
            <person name="Saito H."/>
            <person name="Sato R."/>
            <person name="Murakawa M."/>
            <person name="Ihara Y."/>
            <person name="Oshima-Yamada Y."/>
            <person name="Ohtaka K."/>
            <person name="Satoh M."/>
            <person name="Sonobe K."/>
            <person name="Ishii M."/>
            <person name="Ohtani R."/>
            <person name="Kanamori-Sato M."/>
            <person name="Honoki R."/>
            <person name="Miyazaki D."/>
            <person name="Mochizuki H."/>
            <person name="Umetsu J."/>
            <person name="Higashi K."/>
            <person name="Shibata D."/>
            <person name="Kamiya Y."/>
            <person name="Sato N."/>
            <person name="Nakamura Y."/>
            <person name="Tabata S."/>
            <person name="Ida S."/>
            <person name="Kurokawa K."/>
            <person name="Ohta H."/>
        </authorList>
    </citation>
    <scope>NUCLEOTIDE SEQUENCE [LARGE SCALE GENOMIC DNA]</scope>
    <source>
        <strain evidence="5 6">NIES-2285</strain>
    </source>
</reference>
<accession>A0A1Y1IRU1</accession>
<evidence type="ECO:0000313" key="6">
    <source>
        <dbReference type="Proteomes" id="UP000054558"/>
    </source>
</evidence>
<dbReference type="Pfam" id="PF25597">
    <property type="entry name" value="SH3_retrovirus"/>
    <property type="match status" value="1"/>
</dbReference>
<keyword evidence="1" id="KW-0479">Metal-binding</keyword>
<dbReference type="InterPro" id="IPR001584">
    <property type="entry name" value="Integrase_cat-core"/>
</dbReference>
<dbReference type="SUPFAM" id="SSF53098">
    <property type="entry name" value="Ribonuclease H-like"/>
    <property type="match status" value="1"/>
</dbReference>
<dbReference type="OrthoDB" id="1938465at2759"/>
<keyword evidence="5" id="KW-0695">RNA-directed DNA polymerase</keyword>
<dbReference type="PANTHER" id="PTHR42648:SF28">
    <property type="entry name" value="TRANSPOSON-ENCODED PROTEIN WITH RIBONUCLEASE H-LIKE AND RETROVIRUS ZINC FINGER-LIKE DOMAINS"/>
    <property type="match status" value="1"/>
</dbReference>
<gene>
    <name evidence="5" type="ORF">KFL_017100010</name>
</gene>
<dbReference type="PANTHER" id="PTHR42648">
    <property type="entry name" value="TRANSPOSASE, PUTATIVE-RELATED"/>
    <property type="match status" value="1"/>
</dbReference>
<keyword evidence="5" id="KW-0548">Nucleotidyltransferase</keyword>
<keyword evidence="2" id="KW-0378">Hydrolase</keyword>
<dbReference type="EMBL" id="DF238659">
    <property type="protein sequence ID" value="GAQ93615.1"/>
    <property type="molecule type" value="Genomic_DNA"/>
</dbReference>
<organism evidence="5 6">
    <name type="scientific">Klebsormidium nitens</name>
    <name type="common">Green alga</name>
    <name type="synonym">Ulothrix nitens</name>
    <dbReference type="NCBI Taxonomy" id="105231"/>
    <lineage>
        <taxon>Eukaryota</taxon>
        <taxon>Viridiplantae</taxon>
        <taxon>Streptophyta</taxon>
        <taxon>Klebsormidiophyceae</taxon>
        <taxon>Klebsormidiales</taxon>
        <taxon>Klebsormidiaceae</taxon>
        <taxon>Klebsormidium</taxon>
    </lineage>
</organism>
<keyword evidence="5" id="KW-0808">Transferase</keyword>
<dbReference type="GO" id="GO:0003964">
    <property type="term" value="F:RNA-directed DNA polymerase activity"/>
    <property type="evidence" value="ECO:0007669"/>
    <property type="project" value="UniProtKB-KW"/>
</dbReference>
<sequence length="635" mass="70857">MDREVVLQAEENAEGMSVVCQPKPTWEDTCLLVREAESPVLWHRRLGHAGYESLAKLRGTRFGESTFKESTEPLELVHMDVCGPMSVTSKGRSRYLATFLDDYSKLSEVQPLERKSDVTEVMESVFARLELQSGKKVNAVQTDRGGEYVNEGMTALLAKRGTVHRTTAGHSPEQTCSAERLNRTLEEKGRALLEDAGLGPELWAEAMVTPNYTRNRVPSSVHGKTPWEMIYGEKPDLSHLRVFGARVYIHVPKGKRKKMEPVSERRVFLGYEPNSKSYRVLRERDGTVLTSHNVIVDERGPSVIVELGSDPGKEEGGARDPRRVNPPTRMGVEATPTGEADTQPGVGATPTGEADTGSEDSVEGDGAQEETARRYPARERRAPGEWYRAYLAEETGEHPKGSGEHPEPQTYQEAVAGEESELWRKSMVEEMRSLLENGTWELVENRRGKHTTLRALLAVVAERNLELHQLDVKTAFLNGELEEEIYMKQPEGYEQGGSNVVCRLKRTLYGLRQAPRAWHARLKEELGNVEFVAFFADAALFTGKVDGERVYLVVWVDVVAARGAERIAKVKAHLAEKFDVHDLGEATYFLGMELARDLEASILKLTQKKLTGELLGRHGLAGARARSVTLMRARS</sequence>
<dbReference type="InterPro" id="IPR043502">
    <property type="entry name" value="DNA/RNA_pol_sf"/>
</dbReference>
<dbReference type="AlphaFoldDB" id="A0A1Y1IRU1"/>
<evidence type="ECO:0000259" key="4">
    <source>
        <dbReference type="PROSITE" id="PS50994"/>
    </source>
</evidence>
<dbReference type="InterPro" id="IPR039537">
    <property type="entry name" value="Retrotran_Ty1/copia-like"/>
</dbReference>
<evidence type="ECO:0000313" key="5">
    <source>
        <dbReference type="EMBL" id="GAQ93615.1"/>
    </source>
</evidence>
<dbReference type="InterPro" id="IPR012337">
    <property type="entry name" value="RNaseH-like_sf"/>
</dbReference>
<dbReference type="Pfam" id="PF07727">
    <property type="entry name" value="RVT_2"/>
    <property type="match status" value="1"/>
</dbReference>
<dbReference type="InterPro" id="IPR036397">
    <property type="entry name" value="RNaseH_sf"/>
</dbReference>
<dbReference type="STRING" id="105231.A0A1Y1IRU1"/>
<dbReference type="PROSITE" id="PS50994">
    <property type="entry name" value="INTEGRASE"/>
    <property type="match status" value="1"/>
</dbReference>
<evidence type="ECO:0000256" key="2">
    <source>
        <dbReference type="ARBA" id="ARBA00022801"/>
    </source>
</evidence>
<feature type="compositionally biased region" description="Basic and acidic residues" evidence="3">
    <location>
        <begin position="311"/>
        <end position="323"/>
    </location>
</feature>
<feature type="compositionally biased region" description="Acidic residues" evidence="3">
    <location>
        <begin position="356"/>
        <end position="368"/>
    </location>
</feature>
<dbReference type="GO" id="GO:0016787">
    <property type="term" value="F:hydrolase activity"/>
    <property type="evidence" value="ECO:0007669"/>
    <property type="project" value="UniProtKB-KW"/>
</dbReference>
<dbReference type="SUPFAM" id="SSF56672">
    <property type="entry name" value="DNA/RNA polymerases"/>
    <property type="match status" value="1"/>
</dbReference>
<dbReference type="InterPro" id="IPR013103">
    <property type="entry name" value="RVT_2"/>
</dbReference>
<dbReference type="InterPro" id="IPR057670">
    <property type="entry name" value="SH3_retrovirus"/>
</dbReference>